<dbReference type="STRING" id="215637.A0A4P9ZSL4"/>
<dbReference type="GO" id="GO:0005524">
    <property type="term" value="F:ATP binding"/>
    <property type="evidence" value="ECO:0007669"/>
    <property type="project" value="UniProtKB-UniRule"/>
</dbReference>
<dbReference type="GO" id="GO:0007186">
    <property type="term" value="P:G protein-coupled receptor signaling pathway"/>
    <property type="evidence" value="ECO:0007669"/>
    <property type="project" value="TreeGrafter"/>
</dbReference>
<dbReference type="Gene3D" id="3.30.200.20">
    <property type="entry name" value="Phosphorylase Kinase, domain 1"/>
    <property type="match status" value="1"/>
</dbReference>
<feature type="domain" description="Protein kinase" evidence="7">
    <location>
        <begin position="9"/>
        <end position="113"/>
    </location>
</feature>
<dbReference type="InterPro" id="IPR011009">
    <property type="entry name" value="Kinase-like_dom_sf"/>
</dbReference>
<evidence type="ECO:0000259" key="7">
    <source>
        <dbReference type="PROSITE" id="PS50011"/>
    </source>
</evidence>
<dbReference type="InterPro" id="IPR017441">
    <property type="entry name" value="Protein_kinase_ATP_BS"/>
</dbReference>
<dbReference type="Pfam" id="PF00069">
    <property type="entry name" value="Pkinase"/>
    <property type="match status" value="1"/>
</dbReference>
<dbReference type="AlphaFoldDB" id="A0A4P9ZSL4"/>
<protein>
    <submittedName>
        <fullName evidence="8">Kinase-like domain-containing protein</fullName>
    </submittedName>
</protein>
<gene>
    <name evidence="8" type="ORF">BJ085DRAFT_4634</name>
</gene>
<evidence type="ECO:0000256" key="3">
    <source>
        <dbReference type="ARBA" id="ARBA00022741"/>
    </source>
</evidence>
<evidence type="ECO:0000313" key="8">
    <source>
        <dbReference type="EMBL" id="RKP36188.1"/>
    </source>
</evidence>
<keyword evidence="3 6" id="KW-0547">Nucleotide-binding</keyword>
<dbReference type="FunFam" id="3.30.200.20:FF:000354">
    <property type="entry name" value="AGC/YANK protein kinase"/>
    <property type="match status" value="1"/>
</dbReference>
<feature type="binding site" evidence="6">
    <location>
        <position position="38"/>
    </location>
    <ligand>
        <name>ATP</name>
        <dbReference type="ChEBI" id="CHEBI:30616"/>
    </ligand>
</feature>
<feature type="non-terminal residue" evidence="8">
    <location>
        <position position="113"/>
    </location>
</feature>
<dbReference type="GO" id="GO:0001664">
    <property type="term" value="F:G protein-coupled receptor binding"/>
    <property type="evidence" value="ECO:0007669"/>
    <property type="project" value="TreeGrafter"/>
</dbReference>
<organism evidence="8 9">
    <name type="scientific">Dimargaris cristalligena</name>
    <dbReference type="NCBI Taxonomy" id="215637"/>
    <lineage>
        <taxon>Eukaryota</taxon>
        <taxon>Fungi</taxon>
        <taxon>Fungi incertae sedis</taxon>
        <taxon>Zoopagomycota</taxon>
        <taxon>Kickxellomycotina</taxon>
        <taxon>Dimargaritomycetes</taxon>
        <taxon>Dimargaritales</taxon>
        <taxon>Dimargaritaceae</taxon>
        <taxon>Dimargaris</taxon>
    </lineage>
</organism>
<dbReference type="GO" id="GO:0009966">
    <property type="term" value="P:regulation of signal transduction"/>
    <property type="evidence" value="ECO:0007669"/>
    <property type="project" value="TreeGrafter"/>
</dbReference>
<keyword evidence="2" id="KW-0808">Transferase</keyword>
<reference evidence="9" key="1">
    <citation type="journal article" date="2018" name="Nat. Microbiol.">
        <title>Leveraging single-cell genomics to expand the fungal tree of life.</title>
        <authorList>
            <person name="Ahrendt S.R."/>
            <person name="Quandt C.A."/>
            <person name="Ciobanu D."/>
            <person name="Clum A."/>
            <person name="Salamov A."/>
            <person name="Andreopoulos B."/>
            <person name="Cheng J.F."/>
            <person name="Woyke T."/>
            <person name="Pelin A."/>
            <person name="Henrissat B."/>
            <person name="Reynolds N.K."/>
            <person name="Benny G.L."/>
            <person name="Smith M.E."/>
            <person name="James T.Y."/>
            <person name="Grigoriev I.V."/>
        </authorList>
    </citation>
    <scope>NUCLEOTIDE SEQUENCE [LARGE SCALE GENOMIC DNA]</scope>
    <source>
        <strain evidence="9">RSA 468</strain>
    </source>
</reference>
<evidence type="ECO:0000256" key="1">
    <source>
        <dbReference type="ARBA" id="ARBA00022527"/>
    </source>
</evidence>
<evidence type="ECO:0000256" key="4">
    <source>
        <dbReference type="ARBA" id="ARBA00022777"/>
    </source>
</evidence>
<proteinExistence type="predicted"/>
<dbReference type="SMART" id="SM00220">
    <property type="entry name" value="S_TKc"/>
    <property type="match status" value="1"/>
</dbReference>
<keyword evidence="4 8" id="KW-0418">Kinase</keyword>
<evidence type="ECO:0000256" key="6">
    <source>
        <dbReference type="PROSITE-ProRule" id="PRU10141"/>
    </source>
</evidence>
<feature type="non-terminal residue" evidence="8">
    <location>
        <position position="1"/>
    </location>
</feature>
<keyword evidence="5 6" id="KW-0067">ATP-binding</keyword>
<keyword evidence="9" id="KW-1185">Reference proteome</keyword>
<evidence type="ECO:0000256" key="2">
    <source>
        <dbReference type="ARBA" id="ARBA00022679"/>
    </source>
</evidence>
<dbReference type="InterPro" id="IPR000719">
    <property type="entry name" value="Prot_kinase_dom"/>
</dbReference>
<dbReference type="PROSITE" id="PS00107">
    <property type="entry name" value="PROTEIN_KINASE_ATP"/>
    <property type="match status" value="1"/>
</dbReference>
<accession>A0A4P9ZSL4</accession>
<sequence length="113" mass="13510">TALVNLRHFSLLRSVGRGSFGKVRIVERKDTKKLYALKYISKAECIRMEALTNVIRERNILEEIDHPFICNLRFAFQDDDYMYMVIDLMMGGDLRFHITRRHFIQNVIRFWIA</sequence>
<name>A0A4P9ZSL4_9FUNG</name>
<dbReference type="PROSITE" id="PS50011">
    <property type="entry name" value="PROTEIN_KINASE_DOM"/>
    <property type="match status" value="1"/>
</dbReference>
<dbReference type="EMBL" id="ML002702">
    <property type="protein sequence ID" value="RKP36188.1"/>
    <property type="molecule type" value="Genomic_DNA"/>
</dbReference>
<dbReference type="PANTHER" id="PTHR24355">
    <property type="entry name" value="G PROTEIN-COUPLED RECEPTOR KINASE/RIBOSOMAL PROTEIN S6 KINASE"/>
    <property type="match status" value="1"/>
</dbReference>
<dbReference type="PANTHER" id="PTHR24355:SF30">
    <property type="entry name" value="SERINE_THREONINE-PROTEIN KINASE 32B ISOFORM X1"/>
    <property type="match status" value="1"/>
</dbReference>
<keyword evidence="1" id="KW-0723">Serine/threonine-protein kinase</keyword>
<dbReference type="GO" id="GO:0004703">
    <property type="term" value="F:G protein-coupled receptor kinase activity"/>
    <property type="evidence" value="ECO:0007669"/>
    <property type="project" value="TreeGrafter"/>
</dbReference>
<dbReference type="SUPFAM" id="SSF56112">
    <property type="entry name" value="Protein kinase-like (PK-like)"/>
    <property type="match status" value="1"/>
</dbReference>
<evidence type="ECO:0000256" key="5">
    <source>
        <dbReference type="ARBA" id="ARBA00022840"/>
    </source>
</evidence>
<evidence type="ECO:0000313" key="9">
    <source>
        <dbReference type="Proteomes" id="UP000268162"/>
    </source>
</evidence>
<dbReference type="Proteomes" id="UP000268162">
    <property type="component" value="Unassembled WGS sequence"/>
</dbReference>